<comment type="caution">
    <text evidence="1">The sequence shown here is derived from an EMBL/GenBank/DDBJ whole genome shotgun (WGS) entry which is preliminary data.</text>
</comment>
<reference evidence="1" key="1">
    <citation type="journal article" date="2019" name="Sci. Rep.">
        <title>Draft genome of Tanacetum cinerariifolium, the natural source of mosquito coil.</title>
        <authorList>
            <person name="Yamashiro T."/>
            <person name="Shiraishi A."/>
            <person name="Satake H."/>
            <person name="Nakayama K."/>
        </authorList>
    </citation>
    <scope>NUCLEOTIDE SEQUENCE</scope>
</reference>
<protein>
    <submittedName>
        <fullName evidence="1">Putative reverse transcriptase domain-containing protein</fullName>
    </submittedName>
</protein>
<dbReference type="GO" id="GO:0003964">
    <property type="term" value="F:RNA-directed DNA polymerase activity"/>
    <property type="evidence" value="ECO:0007669"/>
    <property type="project" value="UniProtKB-KW"/>
</dbReference>
<proteinExistence type="predicted"/>
<keyword evidence="1" id="KW-0695">RNA-directed DNA polymerase</keyword>
<sequence length="97" mass="11584">FIPKRSLVEAIHLIRSLLEKYKERQRDMHIAFLDLEKVYDSVPWELVWKTLVNKGTTRRYIRVIRDMYDLCENPYIDLNQRQAVFPRGCKASSGIDN</sequence>
<evidence type="ECO:0000313" key="1">
    <source>
        <dbReference type="EMBL" id="GFB05002.1"/>
    </source>
</evidence>
<organism evidence="1">
    <name type="scientific">Tanacetum cinerariifolium</name>
    <name type="common">Dalmatian daisy</name>
    <name type="synonym">Chrysanthemum cinerariifolium</name>
    <dbReference type="NCBI Taxonomy" id="118510"/>
    <lineage>
        <taxon>Eukaryota</taxon>
        <taxon>Viridiplantae</taxon>
        <taxon>Streptophyta</taxon>
        <taxon>Embryophyta</taxon>
        <taxon>Tracheophyta</taxon>
        <taxon>Spermatophyta</taxon>
        <taxon>Magnoliopsida</taxon>
        <taxon>eudicotyledons</taxon>
        <taxon>Gunneridae</taxon>
        <taxon>Pentapetalae</taxon>
        <taxon>asterids</taxon>
        <taxon>campanulids</taxon>
        <taxon>Asterales</taxon>
        <taxon>Asteraceae</taxon>
        <taxon>Asteroideae</taxon>
        <taxon>Anthemideae</taxon>
        <taxon>Anthemidinae</taxon>
        <taxon>Tanacetum</taxon>
    </lineage>
</organism>
<keyword evidence="1" id="KW-0548">Nucleotidyltransferase</keyword>
<gene>
    <name evidence="1" type="ORF">Tci_676973</name>
</gene>
<name>A0A699KT13_TANCI</name>
<dbReference type="PANTHER" id="PTHR19446">
    <property type="entry name" value="REVERSE TRANSCRIPTASES"/>
    <property type="match status" value="1"/>
</dbReference>
<dbReference type="AlphaFoldDB" id="A0A699KT13"/>
<dbReference type="EMBL" id="BKCJ010541272">
    <property type="protein sequence ID" value="GFB05002.1"/>
    <property type="molecule type" value="Genomic_DNA"/>
</dbReference>
<accession>A0A699KT13</accession>
<feature type="non-terminal residue" evidence="1">
    <location>
        <position position="1"/>
    </location>
</feature>
<keyword evidence="1" id="KW-0808">Transferase</keyword>